<dbReference type="PROSITE" id="PS51737">
    <property type="entry name" value="RECOMBINASE_DNA_BIND"/>
    <property type="match status" value="1"/>
</dbReference>
<dbReference type="Proteomes" id="UP000620327">
    <property type="component" value="Unassembled WGS sequence"/>
</dbReference>
<dbReference type="PROSITE" id="PS51736">
    <property type="entry name" value="RECOMBINASES_3"/>
    <property type="match status" value="1"/>
</dbReference>
<organism evidence="3 4">
    <name type="scientific">Dysosmobacter segnis</name>
    <dbReference type="NCBI Taxonomy" id="2763042"/>
    <lineage>
        <taxon>Bacteria</taxon>
        <taxon>Bacillati</taxon>
        <taxon>Bacillota</taxon>
        <taxon>Clostridia</taxon>
        <taxon>Eubacteriales</taxon>
        <taxon>Oscillospiraceae</taxon>
        <taxon>Dysosmobacter</taxon>
    </lineage>
</organism>
<dbReference type="Gene3D" id="3.90.1750.20">
    <property type="entry name" value="Putative Large Serine Recombinase, Chain B, Domain 2"/>
    <property type="match status" value="1"/>
</dbReference>
<dbReference type="GO" id="GO:0003677">
    <property type="term" value="F:DNA binding"/>
    <property type="evidence" value="ECO:0007669"/>
    <property type="project" value="InterPro"/>
</dbReference>
<dbReference type="InterPro" id="IPR038109">
    <property type="entry name" value="DNA_bind_recomb_sf"/>
</dbReference>
<dbReference type="SMART" id="SM00857">
    <property type="entry name" value="Resolvase"/>
    <property type="match status" value="1"/>
</dbReference>
<dbReference type="Pfam" id="PF07508">
    <property type="entry name" value="Recombinase"/>
    <property type="match status" value="1"/>
</dbReference>
<dbReference type="Pfam" id="PF13408">
    <property type="entry name" value="Zn_ribbon_recom"/>
    <property type="match status" value="1"/>
</dbReference>
<feature type="domain" description="Resolvase/invertase-type recombinase catalytic" evidence="1">
    <location>
        <begin position="30"/>
        <end position="178"/>
    </location>
</feature>
<dbReference type="InterPro" id="IPR036162">
    <property type="entry name" value="Resolvase-like_N_sf"/>
</dbReference>
<sequence length="551" mass="62494">MTESHPEKKIIVIPAKNESPQEQAKKRNLRVAAYCRVSTGDEEQLTSYENQKAFYTEKIMKNPEWTMVDIFADEGITGTSTCRRKDFLRMIRQCRQGKIDMILAKSVSRFARNTLDTISYTRELRSLGIAVIFEEQNINSIYPESEFLIALHAAFAQSESESISANVRWGKRQSIKDGKVTFQYKTLLGYEKGPDGNPVIIPEEAETVRRIFEWYLAGKSIRDIRLALVAGGFRNAVGTTDWTTSNLRSILTNEKYCGDALLQKTFVKDCISKKSIPNTGQLAKVLIQNNHEAIISHEMFDAVQLELARRRAQDGRSRKSAPTGRGKFSGKYALSGLLFCAECGTAYRRVVWTQHGEKRAVWRCTSRLDYGRKYCLNSPTLDEEPLQQAILNAINSVMSNHSALAEQLKDTMEQELSPIPGENMSLGDIDRAIADLGRQFTALLSEAADADNADGYTARFQSISTAMAEFKRRKAIIQQLRQEQDQANHRMQRVTMALESTSNKLTDWDDGTIYQLLEKVTVLSRERIRVTLRDGLEIEQAVEQPKRRKFA</sequence>
<dbReference type="SUPFAM" id="SSF53041">
    <property type="entry name" value="Resolvase-like"/>
    <property type="match status" value="1"/>
</dbReference>
<dbReference type="CDD" id="cd00338">
    <property type="entry name" value="Ser_Recombinase"/>
    <property type="match status" value="1"/>
</dbReference>
<name>A0A923S7I9_9FIRM</name>
<protein>
    <submittedName>
        <fullName evidence="3">Recombinase family protein</fullName>
    </submittedName>
</protein>
<dbReference type="PANTHER" id="PTHR30461">
    <property type="entry name" value="DNA-INVERTASE FROM LAMBDOID PROPHAGE"/>
    <property type="match status" value="1"/>
</dbReference>
<dbReference type="GO" id="GO:0000150">
    <property type="term" value="F:DNA strand exchange activity"/>
    <property type="evidence" value="ECO:0007669"/>
    <property type="project" value="InterPro"/>
</dbReference>
<dbReference type="EMBL" id="JACOQI010000009">
    <property type="protein sequence ID" value="MBC5770691.1"/>
    <property type="molecule type" value="Genomic_DNA"/>
</dbReference>
<dbReference type="Pfam" id="PF00239">
    <property type="entry name" value="Resolvase"/>
    <property type="match status" value="1"/>
</dbReference>
<dbReference type="RefSeq" id="WP_187014938.1">
    <property type="nucleotide sequence ID" value="NZ_JACOQI010000009.1"/>
</dbReference>
<evidence type="ECO:0000313" key="4">
    <source>
        <dbReference type="Proteomes" id="UP000620327"/>
    </source>
</evidence>
<dbReference type="PANTHER" id="PTHR30461:SF23">
    <property type="entry name" value="DNA RECOMBINASE-RELATED"/>
    <property type="match status" value="1"/>
</dbReference>
<comment type="caution">
    <text evidence="3">The sequence shown here is derived from an EMBL/GenBank/DDBJ whole genome shotgun (WGS) entry which is preliminary data.</text>
</comment>
<accession>A0A923S7I9</accession>
<evidence type="ECO:0000259" key="2">
    <source>
        <dbReference type="PROSITE" id="PS51737"/>
    </source>
</evidence>
<dbReference type="AlphaFoldDB" id="A0A923S7I9"/>
<dbReference type="InterPro" id="IPR006119">
    <property type="entry name" value="Resolv_N"/>
</dbReference>
<feature type="domain" description="Recombinase" evidence="2">
    <location>
        <begin position="187"/>
        <end position="313"/>
    </location>
</feature>
<evidence type="ECO:0000259" key="1">
    <source>
        <dbReference type="PROSITE" id="PS51736"/>
    </source>
</evidence>
<gene>
    <name evidence="3" type="ORF">H8Z83_10210</name>
</gene>
<dbReference type="InterPro" id="IPR011109">
    <property type="entry name" value="DNA_bind_recombinase_dom"/>
</dbReference>
<dbReference type="InterPro" id="IPR050639">
    <property type="entry name" value="SSR_resolvase"/>
</dbReference>
<reference evidence="3" key="1">
    <citation type="submission" date="2020-08" db="EMBL/GenBank/DDBJ databases">
        <title>Genome public.</title>
        <authorList>
            <person name="Liu C."/>
            <person name="Sun Q."/>
        </authorList>
    </citation>
    <scope>NUCLEOTIDE SEQUENCE</scope>
    <source>
        <strain evidence="3">BX15</strain>
    </source>
</reference>
<evidence type="ECO:0000313" key="3">
    <source>
        <dbReference type="EMBL" id="MBC5770691.1"/>
    </source>
</evidence>
<dbReference type="InterPro" id="IPR025827">
    <property type="entry name" value="Zn_ribbon_recom_dom"/>
</dbReference>
<keyword evidence="4" id="KW-1185">Reference proteome</keyword>
<dbReference type="Gene3D" id="3.40.50.1390">
    <property type="entry name" value="Resolvase, N-terminal catalytic domain"/>
    <property type="match status" value="1"/>
</dbReference>
<proteinExistence type="predicted"/>